<name>A0A8G1EGM3_9EURY</name>
<reference evidence="1" key="1">
    <citation type="journal article" date="2005" name="Int. J. Syst. Evol. Microbiol.">
        <title>Methanofollis formosanus sp. nov., isolated from a fish pond.</title>
        <authorList>
            <person name="Wu S.Y."/>
            <person name="Chen S.C."/>
            <person name="Lai M.C."/>
        </authorList>
    </citation>
    <scope>NUCLEOTIDE SEQUENCE</scope>
    <source>
        <strain evidence="1">ML15</strain>
    </source>
</reference>
<evidence type="ECO:0000313" key="2">
    <source>
        <dbReference type="Proteomes" id="UP000826709"/>
    </source>
</evidence>
<dbReference type="Proteomes" id="UP000826709">
    <property type="component" value="Chromosome"/>
</dbReference>
<dbReference type="EMBL" id="CP037968">
    <property type="protein sequence ID" value="QYZ79319.1"/>
    <property type="molecule type" value="Genomic_DNA"/>
</dbReference>
<organism evidence="1 2">
    <name type="scientific">Methanofollis formosanus</name>
    <dbReference type="NCBI Taxonomy" id="299308"/>
    <lineage>
        <taxon>Archaea</taxon>
        <taxon>Methanobacteriati</taxon>
        <taxon>Methanobacteriota</taxon>
        <taxon>Stenosarchaea group</taxon>
        <taxon>Methanomicrobia</taxon>
        <taxon>Methanomicrobiales</taxon>
        <taxon>Methanomicrobiaceae</taxon>
        <taxon>Methanofollis</taxon>
    </lineage>
</organism>
<evidence type="ECO:0000313" key="1">
    <source>
        <dbReference type="EMBL" id="QYZ79319.1"/>
    </source>
</evidence>
<accession>A0A8G1EGM3</accession>
<gene>
    <name evidence="1" type="ORF">E2N92_07710</name>
</gene>
<dbReference type="InterPro" id="IPR020075">
    <property type="entry name" value="Uncharacterised_AF2234"/>
</dbReference>
<sequence length="84" mass="9124">MKPAMATEMEEKKQMVLSLCTCTQCPSFEDCGEEGGYCFPAIGKSGCITVEEGCICGGCPVYEKMGLEHLYYCSRGSEKEQTGT</sequence>
<dbReference type="KEGG" id="mfk:E2N92_07710"/>
<keyword evidence="2" id="KW-1185">Reference proteome</keyword>
<reference evidence="1" key="2">
    <citation type="submission" date="2019-03" db="EMBL/GenBank/DDBJ databases">
        <authorList>
            <person name="Chen S.-C."/>
            <person name="Wu S.-Y."/>
            <person name="Lai M.-C."/>
        </authorList>
    </citation>
    <scope>NUCLEOTIDE SEQUENCE</scope>
    <source>
        <strain evidence="1">ML15</strain>
    </source>
</reference>
<proteinExistence type="predicted"/>
<dbReference type="AlphaFoldDB" id="A0A8G1EGM3"/>
<protein>
    <submittedName>
        <fullName evidence="1">DUF2769 domain-containing protein</fullName>
    </submittedName>
</protein>
<dbReference type="Pfam" id="PF10967">
    <property type="entry name" value="DUF2769"/>
    <property type="match status" value="1"/>
</dbReference>